<dbReference type="EMBL" id="UYRV01004270">
    <property type="protein sequence ID" value="VDK51320.1"/>
    <property type="molecule type" value="Genomic_DNA"/>
</dbReference>
<sequence>MRAPERVPDPLKQKFFPSNDGFEIEYAKLIHTQDDGDLTVKHLMDCTGEFTKLIALYCGNSLVIRQLRDGGMQAPFIFGEDLVVQDVDYLRSTDGGFEIVVGLNSEKPNIHPNCVALLSWNGAKLVLLRKLKIEEEVLVFCFPVTSFIFHYFWILLFSFSLHRWIFLLDVCCFPA</sequence>
<dbReference type="Proteomes" id="UP000271889">
    <property type="component" value="Unassembled WGS sequence"/>
</dbReference>
<dbReference type="OrthoDB" id="5853469at2759"/>
<keyword evidence="3" id="KW-1185">Reference proteome</keyword>
<evidence type="ECO:0000256" key="1">
    <source>
        <dbReference type="SAM" id="Phobius"/>
    </source>
</evidence>
<name>A0A3P6R7W1_CYLGO</name>
<feature type="transmembrane region" description="Helical" evidence="1">
    <location>
        <begin position="137"/>
        <end position="159"/>
    </location>
</feature>
<reference evidence="2 3" key="1">
    <citation type="submission" date="2018-11" db="EMBL/GenBank/DDBJ databases">
        <authorList>
            <consortium name="Pathogen Informatics"/>
        </authorList>
    </citation>
    <scope>NUCLEOTIDE SEQUENCE [LARGE SCALE GENOMIC DNA]</scope>
</reference>
<organism evidence="2 3">
    <name type="scientific">Cylicostephanus goldi</name>
    <name type="common">Nematode worm</name>
    <dbReference type="NCBI Taxonomy" id="71465"/>
    <lineage>
        <taxon>Eukaryota</taxon>
        <taxon>Metazoa</taxon>
        <taxon>Ecdysozoa</taxon>
        <taxon>Nematoda</taxon>
        <taxon>Chromadorea</taxon>
        <taxon>Rhabditida</taxon>
        <taxon>Rhabditina</taxon>
        <taxon>Rhabditomorpha</taxon>
        <taxon>Strongyloidea</taxon>
        <taxon>Strongylidae</taxon>
        <taxon>Cylicostephanus</taxon>
    </lineage>
</organism>
<gene>
    <name evidence="2" type="ORF">CGOC_LOCUS2026</name>
</gene>
<proteinExistence type="predicted"/>
<evidence type="ECO:0000313" key="3">
    <source>
        <dbReference type="Proteomes" id="UP000271889"/>
    </source>
</evidence>
<evidence type="ECO:0000313" key="2">
    <source>
        <dbReference type="EMBL" id="VDK51320.1"/>
    </source>
</evidence>
<protein>
    <submittedName>
        <fullName evidence="2">Uncharacterized protein</fullName>
    </submittedName>
</protein>
<accession>A0A3P6R7W1</accession>
<keyword evidence="1" id="KW-1133">Transmembrane helix</keyword>
<dbReference type="AlphaFoldDB" id="A0A3P6R7W1"/>
<keyword evidence="1" id="KW-0472">Membrane</keyword>
<keyword evidence="1" id="KW-0812">Transmembrane</keyword>